<keyword evidence="5 7" id="KW-0238">DNA-binding</keyword>
<evidence type="ECO:0000259" key="8">
    <source>
        <dbReference type="PROSITE" id="PS51740"/>
    </source>
</evidence>
<keyword evidence="3" id="KW-0677">Repeat</keyword>
<dbReference type="InterPro" id="IPR038619">
    <property type="entry name" value="MraZ_sf"/>
</dbReference>
<keyword evidence="10" id="KW-1185">Reference proteome</keyword>
<dbReference type="InterPro" id="IPR003444">
    <property type="entry name" value="MraZ"/>
</dbReference>
<name>A0ABS2GCZ5_9FIRM</name>
<dbReference type="RefSeq" id="WP_028255755.1">
    <property type="nucleotide sequence ID" value="NZ_CALXQD010000003.1"/>
</dbReference>
<evidence type="ECO:0000256" key="5">
    <source>
        <dbReference type="ARBA" id="ARBA00023125"/>
    </source>
</evidence>
<organism evidence="9 10">
    <name type="scientific">Veillonella magna</name>
    <dbReference type="NCBI Taxonomy" id="464322"/>
    <lineage>
        <taxon>Bacteria</taxon>
        <taxon>Bacillati</taxon>
        <taxon>Bacillota</taxon>
        <taxon>Negativicutes</taxon>
        <taxon>Veillonellales</taxon>
        <taxon>Veillonellaceae</taxon>
        <taxon>Veillonella</taxon>
    </lineage>
</organism>
<keyword evidence="4 7" id="KW-0805">Transcription regulation</keyword>
<evidence type="ECO:0000256" key="1">
    <source>
        <dbReference type="ARBA" id="ARBA00013860"/>
    </source>
</evidence>
<evidence type="ECO:0000256" key="4">
    <source>
        <dbReference type="ARBA" id="ARBA00023015"/>
    </source>
</evidence>
<comment type="subcellular location">
    <subcellularLocation>
        <location evidence="7">Cytoplasm</location>
        <location evidence="7">Nucleoid</location>
    </subcellularLocation>
</comment>
<dbReference type="Gene3D" id="3.40.1550.20">
    <property type="entry name" value="Transcriptional regulator MraZ domain"/>
    <property type="match status" value="1"/>
</dbReference>
<dbReference type="InterPro" id="IPR020603">
    <property type="entry name" value="MraZ_dom"/>
</dbReference>
<keyword evidence="2 7" id="KW-0963">Cytoplasm</keyword>
<evidence type="ECO:0000256" key="3">
    <source>
        <dbReference type="ARBA" id="ARBA00022737"/>
    </source>
</evidence>
<dbReference type="CDD" id="cd16320">
    <property type="entry name" value="MraZ_N"/>
    <property type="match status" value="1"/>
</dbReference>
<sequence length="143" mass="16365">MFMGEFSHTIDTKGRLIIPAKMREQLGETCVITRGFDSCLAVYTLEKFEDMRARLAKLSDTKSGVRALKRLLFGRAAELDFDKQGRVLIPNSLRTYAMLKKDAVVVGTSDHIEIWSREQWDRYNDEVGGNLEALVEEFDDIML</sequence>
<gene>
    <name evidence="7 9" type="primary">mraZ</name>
    <name evidence="9" type="ORF">H6A01_01585</name>
</gene>
<dbReference type="SUPFAM" id="SSF89447">
    <property type="entry name" value="AbrB/MazE/MraZ-like"/>
    <property type="match status" value="1"/>
</dbReference>
<evidence type="ECO:0000313" key="9">
    <source>
        <dbReference type="EMBL" id="MBM6912021.1"/>
    </source>
</evidence>
<dbReference type="InterPro" id="IPR007159">
    <property type="entry name" value="SpoVT-AbrB_dom"/>
</dbReference>
<evidence type="ECO:0000313" key="10">
    <source>
        <dbReference type="Proteomes" id="UP000707138"/>
    </source>
</evidence>
<comment type="subunit">
    <text evidence="7">Forms oligomers.</text>
</comment>
<dbReference type="Proteomes" id="UP000707138">
    <property type="component" value="Unassembled WGS sequence"/>
</dbReference>
<dbReference type="InterPro" id="IPR035644">
    <property type="entry name" value="MraZ_C"/>
</dbReference>
<feature type="domain" description="SpoVT-AbrB" evidence="8">
    <location>
        <begin position="76"/>
        <end position="119"/>
    </location>
</feature>
<dbReference type="InterPro" id="IPR035642">
    <property type="entry name" value="MraZ_N"/>
</dbReference>
<dbReference type="NCBIfam" id="TIGR00242">
    <property type="entry name" value="division/cell wall cluster transcriptional repressor MraZ"/>
    <property type="match status" value="1"/>
</dbReference>
<comment type="similarity">
    <text evidence="7">Belongs to the MraZ family.</text>
</comment>
<dbReference type="CDD" id="cd16321">
    <property type="entry name" value="MraZ_C"/>
    <property type="match status" value="1"/>
</dbReference>
<proteinExistence type="inferred from homology"/>
<dbReference type="PANTHER" id="PTHR34701:SF1">
    <property type="entry name" value="TRANSCRIPTIONAL REGULATOR MRAZ"/>
    <property type="match status" value="1"/>
</dbReference>
<reference evidence="9 10" key="1">
    <citation type="journal article" date="2021" name="Sci. Rep.">
        <title>The distribution of antibiotic resistance genes in chicken gut microbiota commensals.</title>
        <authorList>
            <person name="Juricova H."/>
            <person name="Matiasovicova J."/>
            <person name="Kubasova T."/>
            <person name="Cejkova D."/>
            <person name="Rychlik I."/>
        </authorList>
    </citation>
    <scope>NUCLEOTIDE SEQUENCE [LARGE SCALE GENOMIC DNA]</scope>
    <source>
        <strain evidence="9 10">An537</strain>
    </source>
</reference>
<dbReference type="HAMAP" id="MF_01008">
    <property type="entry name" value="MraZ"/>
    <property type="match status" value="1"/>
</dbReference>
<evidence type="ECO:0000256" key="2">
    <source>
        <dbReference type="ARBA" id="ARBA00022490"/>
    </source>
</evidence>
<keyword evidence="6 7" id="KW-0804">Transcription</keyword>
<dbReference type="PROSITE" id="PS51740">
    <property type="entry name" value="SPOVT_ABRB"/>
    <property type="match status" value="2"/>
</dbReference>
<evidence type="ECO:0000256" key="6">
    <source>
        <dbReference type="ARBA" id="ARBA00023163"/>
    </source>
</evidence>
<comment type="caution">
    <text evidence="9">The sequence shown here is derived from an EMBL/GenBank/DDBJ whole genome shotgun (WGS) entry which is preliminary data.</text>
</comment>
<evidence type="ECO:0000256" key="7">
    <source>
        <dbReference type="HAMAP-Rule" id="MF_01008"/>
    </source>
</evidence>
<dbReference type="PANTHER" id="PTHR34701">
    <property type="entry name" value="TRANSCRIPTIONAL REGULATOR MRAZ"/>
    <property type="match status" value="1"/>
</dbReference>
<feature type="domain" description="SpoVT-AbrB" evidence="8">
    <location>
        <begin position="5"/>
        <end position="47"/>
    </location>
</feature>
<accession>A0ABS2GCZ5</accession>
<dbReference type="EMBL" id="JACJLA010000002">
    <property type="protein sequence ID" value="MBM6912021.1"/>
    <property type="molecule type" value="Genomic_DNA"/>
</dbReference>
<protein>
    <recommendedName>
        <fullName evidence="1 7">Transcriptional regulator MraZ</fullName>
    </recommendedName>
</protein>
<dbReference type="InterPro" id="IPR037914">
    <property type="entry name" value="SpoVT-AbrB_sf"/>
</dbReference>
<dbReference type="Pfam" id="PF02381">
    <property type="entry name" value="MraZ"/>
    <property type="match status" value="2"/>
</dbReference>